<feature type="signal peptide" evidence="2">
    <location>
        <begin position="1"/>
        <end position="21"/>
    </location>
</feature>
<reference evidence="3 4" key="1">
    <citation type="submission" date="2019-06" db="EMBL/GenBank/DDBJ databases">
        <title>Spirosoma utsteinense sp. nov. isolated from Antarctic ice-free soils.</title>
        <authorList>
            <person name="Tahon G."/>
        </authorList>
    </citation>
    <scope>NUCLEOTIDE SEQUENCE [LARGE SCALE GENOMIC DNA]</scope>
    <source>
        <strain evidence="3 4">LMG 31447</strain>
    </source>
</reference>
<proteinExistence type="predicted"/>
<feature type="chain" id="PRO_5046225469" evidence="2">
    <location>
        <begin position="22"/>
        <end position="96"/>
    </location>
</feature>
<feature type="region of interest" description="Disordered" evidence="1">
    <location>
        <begin position="22"/>
        <end position="96"/>
    </location>
</feature>
<dbReference type="RefSeq" id="WP_186739890.1">
    <property type="nucleotide sequence ID" value="NZ_VFIA01000034.1"/>
</dbReference>
<feature type="compositionally biased region" description="Basic and acidic residues" evidence="1">
    <location>
        <begin position="28"/>
        <end position="52"/>
    </location>
</feature>
<dbReference type="EMBL" id="VFIA01000034">
    <property type="protein sequence ID" value="MBC3793953.1"/>
    <property type="molecule type" value="Genomic_DNA"/>
</dbReference>
<protein>
    <submittedName>
        <fullName evidence="3">Uncharacterized protein</fullName>
    </submittedName>
</protein>
<evidence type="ECO:0000256" key="2">
    <source>
        <dbReference type="SAM" id="SignalP"/>
    </source>
</evidence>
<keyword evidence="4" id="KW-1185">Reference proteome</keyword>
<accession>A0ABR6WBL8</accession>
<name>A0ABR6WBL8_9BACT</name>
<comment type="caution">
    <text evidence="3">The sequence shown here is derived from an EMBL/GenBank/DDBJ whole genome shotgun (WGS) entry which is preliminary data.</text>
</comment>
<evidence type="ECO:0000313" key="4">
    <source>
        <dbReference type="Proteomes" id="UP000700732"/>
    </source>
</evidence>
<evidence type="ECO:0000313" key="3">
    <source>
        <dbReference type="EMBL" id="MBC3793953.1"/>
    </source>
</evidence>
<dbReference type="Proteomes" id="UP000700732">
    <property type="component" value="Unassembled WGS sequence"/>
</dbReference>
<evidence type="ECO:0000256" key="1">
    <source>
        <dbReference type="SAM" id="MobiDB-lite"/>
    </source>
</evidence>
<feature type="compositionally biased region" description="Basic and acidic residues" evidence="1">
    <location>
        <begin position="61"/>
        <end position="96"/>
    </location>
</feature>
<keyword evidence="2" id="KW-0732">Signal</keyword>
<organism evidence="3 4">
    <name type="scientific">Spirosoma utsteinense</name>
    <dbReference type="NCBI Taxonomy" id="2585773"/>
    <lineage>
        <taxon>Bacteria</taxon>
        <taxon>Pseudomonadati</taxon>
        <taxon>Bacteroidota</taxon>
        <taxon>Cytophagia</taxon>
        <taxon>Cytophagales</taxon>
        <taxon>Cytophagaceae</taxon>
        <taxon>Spirosoma</taxon>
    </lineage>
</organism>
<sequence length="96" mass="10638">MKTNVLSTLALGMLITVSAYAQDNTTSAEREARRQARQRKIENSKGELKEMGQKVGAEATELGRETKEKAKKAGDAIEHKVDERKAKRGTARHDTL</sequence>
<gene>
    <name evidence="3" type="ORF">FH603_4480</name>
</gene>